<dbReference type="EMBL" id="CP138858">
    <property type="protein sequence ID" value="WPJ96514.1"/>
    <property type="molecule type" value="Genomic_DNA"/>
</dbReference>
<dbReference type="RefSeq" id="WP_319833373.1">
    <property type="nucleotide sequence ID" value="NZ_CP138858.1"/>
</dbReference>
<proteinExistence type="inferred from homology"/>
<evidence type="ECO:0000259" key="3">
    <source>
        <dbReference type="Pfam" id="PF00005"/>
    </source>
</evidence>
<sequence>MASKQVLSGQSAQLGYWTREKKVDTHKALRCLGKMGVRSLAKRPWGVLSQGERQKVFIARALINDPSLLILDEPCAGLDPVARERFLKSLQKLARLKKGPAIVLVTHHVEEIIPEITHVLLLKKGKVFAAGPKREVLLNSEKMSLAFGANLQVQEDTANQRFRMTF</sequence>
<evidence type="ECO:0000313" key="4">
    <source>
        <dbReference type="EMBL" id="WPJ96514.1"/>
    </source>
</evidence>
<dbReference type="SUPFAM" id="SSF52540">
    <property type="entry name" value="P-loop containing nucleoside triphosphate hydrolases"/>
    <property type="match status" value="1"/>
</dbReference>
<evidence type="ECO:0000256" key="2">
    <source>
        <dbReference type="ARBA" id="ARBA00022448"/>
    </source>
</evidence>
<dbReference type="PANTHER" id="PTHR42734:SF5">
    <property type="entry name" value="IRON TRANSPORT SYSTEM ATP-BINDING PROTEIN HI_0361-RELATED"/>
    <property type="match status" value="1"/>
</dbReference>
<keyword evidence="5" id="KW-1185">Reference proteome</keyword>
<dbReference type="Proteomes" id="UP001324993">
    <property type="component" value="Chromosome"/>
</dbReference>
<dbReference type="GO" id="GO:0005524">
    <property type="term" value="F:ATP binding"/>
    <property type="evidence" value="ECO:0007669"/>
    <property type="project" value="UniProtKB-KW"/>
</dbReference>
<dbReference type="InterPro" id="IPR050153">
    <property type="entry name" value="Metal_Ion_Import_ABC"/>
</dbReference>
<dbReference type="InterPro" id="IPR003439">
    <property type="entry name" value="ABC_transporter-like_ATP-bd"/>
</dbReference>
<keyword evidence="4" id="KW-0067">ATP-binding</keyword>
<evidence type="ECO:0000313" key="5">
    <source>
        <dbReference type="Proteomes" id="UP001324993"/>
    </source>
</evidence>
<gene>
    <name evidence="4" type="ORF">SH580_02200</name>
</gene>
<protein>
    <submittedName>
        <fullName evidence="4">ATP-binding cassette domain-containing protein</fullName>
    </submittedName>
</protein>
<comment type="similarity">
    <text evidence="1">Belongs to the ABC transporter superfamily.</text>
</comment>
<feature type="domain" description="ABC transporter" evidence="3">
    <location>
        <begin position="23"/>
        <end position="76"/>
    </location>
</feature>
<evidence type="ECO:0000256" key="1">
    <source>
        <dbReference type="ARBA" id="ARBA00005417"/>
    </source>
</evidence>
<dbReference type="PANTHER" id="PTHR42734">
    <property type="entry name" value="METAL TRANSPORT SYSTEM ATP-BINDING PROTEIN TM_0124-RELATED"/>
    <property type="match status" value="1"/>
</dbReference>
<organism evidence="4 5">
    <name type="scientific">Coraliomargarita algicola</name>
    <dbReference type="NCBI Taxonomy" id="3092156"/>
    <lineage>
        <taxon>Bacteria</taxon>
        <taxon>Pseudomonadati</taxon>
        <taxon>Verrucomicrobiota</taxon>
        <taxon>Opitutia</taxon>
        <taxon>Puniceicoccales</taxon>
        <taxon>Coraliomargaritaceae</taxon>
        <taxon>Coraliomargarita</taxon>
    </lineage>
</organism>
<reference evidence="4 5" key="1">
    <citation type="submission" date="2023-11" db="EMBL/GenBank/DDBJ databases">
        <title>Coraliomargarita sp. nov., isolated from marine algae.</title>
        <authorList>
            <person name="Lee J.K."/>
            <person name="Baek J.H."/>
            <person name="Kim J.M."/>
            <person name="Choi D.G."/>
            <person name="Jeon C.O."/>
        </authorList>
    </citation>
    <scope>NUCLEOTIDE SEQUENCE [LARGE SCALE GENOMIC DNA]</scope>
    <source>
        <strain evidence="4 5">J2-16</strain>
    </source>
</reference>
<keyword evidence="2" id="KW-0813">Transport</keyword>
<dbReference type="Gene3D" id="3.40.50.300">
    <property type="entry name" value="P-loop containing nucleotide triphosphate hydrolases"/>
    <property type="match status" value="1"/>
</dbReference>
<keyword evidence="4" id="KW-0547">Nucleotide-binding</keyword>
<dbReference type="InterPro" id="IPR027417">
    <property type="entry name" value="P-loop_NTPase"/>
</dbReference>
<dbReference type="Pfam" id="PF00005">
    <property type="entry name" value="ABC_tran"/>
    <property type="match status" value="1"/>
</dbReference>
<name>A0ABZ0RU95_9BACT</name>
<accession>A0ABZ0RU95</accession>